<evidence type="ECO:0000313" key="5">
    <source>
        <dbReference type="EMBL" id="MER6976144.1"/>
    </source>
</evidence>
<reference evidence="5 6" key="1">
    <citation type="submission" date="2024-06" db="EMBL/GenBank/DDBJ databases">
        <title>The Natural Products Discovery Center: Release of the First 8490 Sequenced Strains for Exploring Actinobacteria Biosynthetic Diversity.</title>
        <authorList>
            <person name="Kalkreuter E."/>
            <person name="Kautsar S.A."/>
            <person name="Yang D."/>
            <person name="Bader C.D."/>
            <person name="Teijaro C.N."/>
            <person name="Fluegel L."/>
            <person name="Davis C.M."/>
            <person name="Simpson J.R."/>
            <person name="Lauterbach L."/>
            <person name="Steele A.D."/>
            <person name="Gui C."/>
            <person name="Meng S."/>
            <person name="Li G."/>
            <person name="Viehrig K."/>
            <person name="Ye F."/>
            <person name="Su P."/>
            <person name="Kiefer A.F."/>
            <person name="Nichols A."/>
            <person name="Cepeda A.J."/>
            <person name="Yan W."/>
            <person name="Fan B."/>
            <person name="Jiang Y."/>
            <person name="Adhikari A."/>
            <person name="Zheng C.-J."/>
            <person name="Schuster L."/>
            <person name="Cowan T.M."/>
            <person name="Smanski M.J."/>
            <person name="Chevrette M.G."/>
            <person name="De Carvalho L.P.S."/>
            <person name="Shen B."/>
        </authorList>
    </citation>
    <scope>NUCLEOTIDE SEQUENCE [LARGE SCALE GENOMIC DNA]</scope>
    <source>
        <strain evidence="5 6">NPDC000634</strain>
    </source>
</reference>
<accession>A0ABV1VW24</accession>
<dbReference type="EMBL" id="JBEPCU010000025">
    <property type="protein sequence ID" value="MER6976144.1"/>
    <property type="molecule type" value="Genomic_DNA"/>
</dbReference>
<evidence type="ECO:0000256" key="1">
    <source>
        <dbReference type="ARBA" id="ARBA00023015"/>
    </source>
</evidence>
<name>A0ABV1VW24_9ACTN</name>
<evidence type="ECO:0000256" key="2">
    <source>
        <dbReference type="ARBA" id="ARBA00023125"/>
    </source>
</evidence>
<sequence length="91" mass="9813">MSVVGFADLPEAHWAAPPLTAVCQPPAEMAPIVLWLLVRLMTGEQPAATRTDLSTRLVVRRQRWRYLRSGGTSGTSIAFAMSAGVSLKFSG</sequence>
<dbReference type="Pfam" id="PF13377">
    <property type="entry name" value="Peripla_BP_3"/>
    <property type="match status" value="1"/>
</dbReference>
<evidence type="ECO:0000256" key="3">
    <source>
        <dbReference type="ARBA" id="ARBA00023163"/>
    </source>
</evidence>
<dbReference type="Gene3D" id="3.40.50.2300">
    <property type="match status" value="1"/>
</dbReference>
<evidence type="ECO:0000313" key="6">
    <source>
        <dbReference type="Proteomes" id="UP001458415"/>
    </source>
</evidence>
<gene>
    <name evidence="5" type="ORF">ABT317_03610</name>
</gene>
<evidence type="ECO:0000259" key="4">
    <source>
        <dbReference type="Pfam" id="PF13377"/>
    </source>
</evidence>
<keyword evidence="3" id="KW-0804">Transcription</keyword>
<feature type="domain" description="Transcriptional regulator LacI/GalR-like sensor" evidence="4">
    <location>
        <begin position="2"/>
        <end position="61"/>
    </location>
</feature>
<comment type="caution">
    <text evidence="5">The sequence shown here is derived from an EMBL/GenBank/DDBJ whole genome shotgun (WGS) entry which is preliminary data.</text>
</comment>
<dbReference type="SUPFAM" id="SSF53822">
    <property type="entry name" value="Periplasmic binding protein-like I"/>
    <property type="match status" value="1"/>
</dbReference>
<dbReference type="InterPro" id="IPR046335">
    <property type="entry name" value="LacI/GalR-like_sensor"/>
</dbReference>
<proteinExistence type="predicted"/>
<protein>
    <submittedName>
        <fullName evidence="5">Substrate-binding domain-containing protein</fullName>
    </submittedName>
</protein>
<keyword evidence="1" id="KW-0805">Transcription regulation</keyword>
<keyword evidence="2" id="KW-0238">DNA-binding</keyword>
<organism evidence="5 6">
    <name type="scientific">Streptomyces carpinensis</name>
    <dbReference type="NCBI Taxonomy" id="66369"/>
    <lineage>
        <taxon>Bacteria</taxon>
        <taxon>Bacillati</taxon>
        <taxon>Actinomycetota</taxon>
        <taxon>Actinomycetes</taxon>
        <taxon>Kitasatosporales</taxon>
        <taxon>Streptomycetaceae</taxon>
        <taxon>Streptomyces</taxon>
    </lineage>
</organism>
<keyword evidence="6" id="KW-1185">Reference proteome</keyword>
<dbReference type="Proteomes" id="UP001458415">
    <property type="component" value="Unassembled WGS sequence"/>
</dbReference>
<dbReference type="InterPro" id="IPR028082">
    <property type="entry name" value="Peripla_BP_I"/>
</dbReference>